<dbReference type="PANTHER" id="PTHR24264">
    <property type="entry name" value="TRYPSIN-RELATED"/>
    <property type="match status" value="1"/>
</dbReference>
<comment type="subcellular location">
    <subcellularLocation>
        <location evidence="1">Secreted</location>
    </subcellularLocation>
</comment>
<dbReference type="InterPro" id="IPR001254">
    <property type="entry name" value="Trypsin_dom"/>
</dbReference>
<dbReference type="InterPro" id="IPR050127">
    <property type="entry name" value="Serine_Proteases_S1"/>
</dbReference>
<evidence type="ECO:0000259" key="9">
    <source>
        <dbReference type="PROSITE" id="PS50240"/>
    </source>
</evidence>
<gene>
    <name evidence="10" type="ORF">AFUS01_LOCUS36519</name>
</gene>
<accession>A0A8J2PEP4</accession>
<evidence type="ECO:0000256" key="1">
    <source>
        <dbReference type="ARBA" id="ARBA00004613"/>
    </source>
</evidence>
<feature type="chain" id="PRO_5035315819" description="Peptidase S1 domain-containing protein" evidence="8">
    <location>
        <begin position="17"/>
        <end position="265"/>
    </location>
</feature>
<dbReference type="PROSITE" id="PS00134">
    <property type="entry name" value="TRYPSIN_HIS"/>
    <property type="match status" value="1"/>
</dbReference>
<evidence type="ECO:0000313" key="11">
    <source>
        <dbReference type="Proteomes" id="UP000708208"/>
    </source>
</evidence>
<dbReference type="EMBL" id="CAJVCH010539868">
    <property type="protein sequence ID" value="CAG7826467.1"/>
    <property type="molecule type" value="Genomic_DNA"/>
</dbReference>
<evidence type="ECO:0000256" key="4">
    <source>
        <dbReference type="ARBA" id="ARBA00022801"/>
    </source>
</evidence>
<keyword evidence="2" id="KW-0964">Secreted</keyword>
<dbReference type="SMART" id="SM00020">
    <property type="entry name" value="Tryp_SPc"/>
    <property type="match status" value="1"/>
</dbReference>
<proteinExistence type="predicted"/>
<dbReference type="Proteomes" id="UP000708208">
    <property type="component" value="Unassembled WGS sequence"/>
</dbReference>
<name>A0A8J2PEP4_9HEXA</name>
<dbReference type="GO" id="GO:0005615">
    <property type="term" value="C:extracellular space"/>
    <property type="evidence" value="ECO:0007669"/>
    <property type="project" value="TreeGrafter"/>
</dbReference>
<keyword evidence="5 7" id="KW-0720">Serine protease</keyword>
<dbReference type="InterPro" id="IPR018114">
    <property type="entry name" value="TRYPSIN_HIS"/>
</dbReference>
<evidence type="ECO:0000256" key="7">
    <source>
        <dbReference type="RuleBase" id="RU363034"/>
    </source>
</evidence>
<dbReference type="OrthoDB" id="10059102at2759"/>
<keyword evidence="8" id="KW-0732">Signal</keyword>
<evidence type="ECO:0000313" key="10">
    <source>
        <dbReference type="EMBL" id="CAG7826467.1"/>
    </source>
</evidence>
<keyword evidence="3 7" id="KW-0645">Protease</keyword>
<feature type="domain" description="Peptidase S1" evidence="9">
    <location>
        <begin position="40"/>
        <end position="265"/>
    </location>
</feature>
<dbReference type="PROSITE" id="PS50240">
    <property type="entry name" value="TRYPSIN_DOM"/>
    <property type="match status" value="1"/>
</dbReference>
<evidence type="ECO:0000256" key="2">
    <source>
        <dbReference type="ARBA" id="ARBA00022525"/>
    </source>
</evidence>
<dbReference type="FunFam" id="2.40.10.10:FF:000047">
    <property type="entry name" value="Trypsin eta"/>
    <property type="match status" value="1"/>
</dbReference>
<dbReference type="InterPro" id="IPR033116">
    <property type="entry name" value="TRYPSIN_SER"/>
</dbReference>
<comment type="caution">
    <text evidence="10">The sequence shown here is derived from an EMBL/GenBank/DDBJ whole genome shotgun (WGS) entry which is preliminary data.</text>
</comment>
<sequence>MKRFIVFAWLFSGILAGNTTDQGPVNLFPDFEDEESEARIFGGEPAPEHSHPHQVSLQLTPGNYHGCGGSIISADRVVTAAHCFRRVDPTRLRVVAGANNIKVNESSQQIRFIKEVVIHPRCNLPDYDYAVLRLDSPFQLNNMVKAIRLAPVNFIPSGDCEASGWGHLNTTHTVSTQLQQVRLTVVSQAVCNRSYINAFLHNVTPRMICAGERGKGACTGDSGGPLVCDGYLAGIVSWGNQPCAQAGFPTVFSRVATESDWLSSV</sequence>
<dbReference type="GO" id="GO:0004252">
    <property type="term" value="F:serine-type endopeptidase activity"/>
    <property type="evidence" value="ECO:0007669"/>
    <property type="project" value="InterPro"/>
</dbReference>
<reference evidence="10" key="1">
    <citation type="submission" date="2021-06" db="EMBL/GenBank/DDBJ databases">
        <authorList>
            <person name="Hodson N. C."/>
            <person name="Mongue J. A."/>
            <person name="Jaron S. K."/>
        </authorList>
    </citation>
    <scope>NUCLEOTIDE SEQUENCE</scope>
</reference>
<dbReference type="GO" id="GO:0016485">
    <property type="term" value="P:protein processing"/>
    <property type="evidence" value="ECO:0007669"/>
    <property type="project" value="UniProtKB-ARBA"/>
</dbReference>
<keyword evidence="4 7" id="KW-0378">Hydrolase</keyword>
<evidence type="ECO:0000256" key="6">
    <source>
        <dbReference type="ARBA" id="ARBA00023157"/>
    </source>
</evidence>
<dbReference type="PROSITE" id="PS00135">
    <property type="entry name" value="TRYPSIN_SER"/>
    <property type="match status" value="1"/>
</dbReference>
<evidence type="ECO:0000256" key="5">
    <source>
        <dbReference type="ARBA" id="ARBA00022825"/>
    </source>
</evidence>
<dbReference type="AlphaFoldDB" id="A0A8J2PEP4"/>
<evidence type="ECO:0000256" key="8">
    <source>
        <dbReference type="SAM" id="SignalP"/>
    </source>
</evidence>
<organism evidence="10 11">
    <name type="scientific">Allacma fusca</name>
    <dbReference type="NCBI Taxonomy" id="39272"/>
    <lineage>
        <taxon>Eukaryota</taxon>
        <taxon>Metazoa</taxon>
        <taxon>Ecdysozoa</taxon>
        <taxon>Arthropoda</taxon>
        <taxon>Hexapoda</taxon>
        <taxon>Collembola</taxon>
        <taxon>Symphypleona</taxon>
        <taxon>Sminthuridae</taxon>
        <taxon>Allacma</taxon>
    </lineage>
</organism>
<protein>
    <recommendedName>
        <fullName evidence="9">Peptidase S1 domain-containing protein</fullName>
    </recommendedName>
</protein>
<dbReference type="Pfam" id="PF00089">
    <property type="entry name" value="Trypsin"/>
    <property type="match status" value="1"/>
</dbReference>
<keyword evidence="6" id="KW-1015">Disulfide bond</keyword>
<keyword evidence="11" id="KW-1185">Reference proteome</keyword>
<evidence type="ECO:0000256" key="3">
    <source>
        <dbReference type="ARBA" id="ARBA00022670"/>
    </source>
</evidence>
<dbReference type="PANTHER" id="PTHR24264:SF77">
    <property type="entry name" value="PEPTIDASE S1 DOMAIN-CONTAINING PROTEIN"/>
    <property type="match status" value="1"/>
</dbReference>
<dbReference type="CDD" id="cd00190">
    <property type="entry name" value="Tryp_SPc"/>
    <property type="match status" value="1"/>
</dbReference>
<feature type="signal peptide" evidence="8">
    <location>
        <begin position="1"/>
        <end position="16"/>
    </location>
</feature>